<evidence type="ECO:0000256" key="1">
    <source>
        <dbReference type="ARBA" id="ARBA00004173"/>
    </source>
</evidence>
<sequence>MIKNFFGYLRRTRNPGPAWHGARGMASEKEWSSSQAGVLEFLDPKGGAGSGPVGRPWLASELRLKSTEDLQKLWYVLIKERTILDIEKQWCDSNGQFWEGGRSRLRKVRTSMSRIKCVVGERIRLYGVAKKYCRKHEEYIKLFSEINKADERKFPFSDPLLEEIIRWEFSMIGKSRRNRIILANKKRQQRMERELDQRRAMWLNRQRASVDEEDFGDDHPLARVQFESFRKLEKAEKGRKSAAMDEPREQ</sequence>
<dbReference type="PANTHER" id="PTHR21183:SF18">
    <property type="entry name" value="LARGE RIBOSOMAL SUBUNIT PROTEIN UL29M"/>
    <property type="match status" value="1"/>
</dbReference>
<gene>
    <name evidence="7" type="ORF">RMAR0315_LOCUS11748</name>
    <name evidence="8" type="ORF">RMAR0315_LOCUS11749</name>
</gene>
<comment type="similarity">
    <text evidence="2">Belongs to the universal ribosomal protein uL29 family.</text>
</comment>
<evidence type="ECO:0000256" key="3">
    <source>
        <dbReference type="ARBA" id="ARBA00022980"/>
    </source>
</evidence>
<proteinExistence type="inferred from homology"/>
<dbReference type="AlphaFoldDB" id="A0A6T6P0H2"/>
<evidence type="ECO:0000256" key="6">
    <source>
        <dbReference type="ARBA" id="ARBA00035289"/>
    </source>
</evidence>
<evidence type="ECO:0000256" key="5">
    <source>
        <dbReference type="ARBA" id="ARBA00023274"/>
    </source>
</evidence>
<protein>
    <recommendedName>
        <fullName evidence="6">Large ribosomal subunit protein uL29m</fullName>
    </recommendedName>
</protein>
<reference evidence="7" key="1">
    <citation type="submission" date="2021-01" db="EMBL/GenBank/DDBJ databases">
        <authorList>
            <person name="Corre E."/>
            <person name="Pelletier E."/>
            <person name="Niang G."/>
            <person name="Scheremetjew M."/>
            <person name="Finn R."/>
            <person name="Kale V."/>
            <person name="Holt S."/>
            <person name="Cochrane G."/>
            <person name="Meng A."/>
            <person name="Brown T."/>
            <person name="Cohen L."/>
        </authorList>
    </citation>
    <scope>NUCLEOTIDE SEQUENCE</scope>
    <source>
        <strain evidence="7">UTEX LB 2760</strain>
    </source>
</reference>
<dbReference type="EMBL" id="HBEK01021475">
    <property type="protein sequence ID" value="CAD8401744.1"/>
    <property type="molecule type" value="Transcribed_RNA"/>
</dbReference>
<dbReference type="Pfam" id="PF06984">
    <property type="entry name" value="MRP-L47"/>
    <property type="match status" value="1"/>
</dbReference>
<dbReference type="InterPro" id="IPR038340">
    <property type="entry name" value="MRP-L47_sf"/>
</dbReference>
<comment type="subcellular location">
    <subcellularLocation>
        <location evidence="1">Mitochondrion</location>
    </subcellularLocation>
</comment>
<dbReference type="Gene3D" id="6.10.330.20">
    <property type="match status" value="1"/>
</dbReference>
<dbReference type="GO" id="GO:0005762">
    <property type="term" value="C:mitochondrial large ribosomal subunit"/>
    <property type="evidence" value="ECO:0007669"/>
    <property type="project" value="TreeGrafter"/>
</dbReference>
<organism evidence="7">
    <name type="scientific">Rhodosorus marinus</name>
    <dbReference type="NCBI Taxonomy" id="101924"/>
    <lineage>
        <taxon>Eukaryota</taxon>
        <taxon>Rhodophyta</taxon>
        <taxon>Stylonematophyceae</taxon>
        <taxon>Stylonematales</taxon>
        <taxon>Stylonemataceae</taxon>
        <taxon>Rhodosorus</taxon>
    </lineage>
</organism>
<dbReference type="GO" id="GO:0003735">
    <property type="term" value="F:structural constituent of ribosome"/>
    <property type="evidence" value="ECO:0007669"/>
    <property type="project" value="InterPro"/>
</dbReference>
<keyword evidence="3" id="KW-0689">Ribosomal protein</keyword>
<evidence type="ECO:0000313" key="8">
    <source>
        <dbReference type="EMBL" id="CAD8401745.1"/>
    </source>
</evidence>
<dbReference type="InterPro" id="IPR010729">
    <property type="entry name" value="Ribosomal_uL29_mit"/>
</dbReference>
<name>A0A6T6P0H2_9RHOD</name>
<evidence type="ECO:0000256" key="2">
    <source>
        <dbReference type="ARBA" id="ARBA00009254"/>
    </source>
</evidence>
<evidence type="ECO:0000313" key="7">
    <source>
        <dbReference type="EMBL" id="CAD8401744.1"/>
    </source>
</evidence>
<dbReference type="EMBL" id="HBEK01021476">
    <property type="protein sequence ID" value="CAD8401745.1"/>
    <property type="molecule type" value="Transcribed_RNA"/>
</dbReference>
<accession>A0A6T6P0H2</accession>
<dbReference type="GO" id="GO:0032543">
    <property type="term" value="P:mitochondrial translation"/>
    <property type="evidence" value="ECO:0007669"/>
    <property type="project" value="TreeGrafter"/>
</dbReference>
<keyword evidence="5" id="KW-0687">Ribonucleoprotein</keyword>
<keyword evidence="4" id="KW-0496">Mitochondrion</keyword>
<dbReference type="PANTHER" id="PTHR21183">
    <property type="entry name" value="RIBOSOMAL PROTEIN L47, MITOCHONDRIAL-RELATED"/>
    <property type="match status" value="1"/>
</dbReference>
<evidence type="ECO:0000256" key="4">
    <source>
        <dbReference type="ARBA" id="ARBA00023128"/>
    </source>
</evidence>